<gene>
    <name evidence="2" type="ORF">NCTC7915_01313</name>
</gene>
<comment type="caution">
    <text evidence="2">The sequence shown here is derived from an EMBL/GenBank/DDBJ whole genome shotgun (WGS) entry which is preliminary data.</text>
</comment>
<dbReference type="Proteomes" id="UP000254118">
    <property type="component" value="Unassembled WGS sequence"/>
</dbReference>
<feature type="compositionally biased region" description="Basic residues" evidence="1">
    <location>
        <begin position="72"/>
        <end position="87"/>
    </location>
</feature>
<evidence type="ECO:0000313" key="3">
    <source>
        <dbReference type="Proteomes" id="UP000254118"/>
    </source>
</evidence>
<proteinExistence type="predicted"/>
<organism evidence="2 3">
    <name type="scientific">Dermatophilus congolensis</name>
    <dbReference type="NCBI Taxonomy" id="1863"/>
    <lineage>
        <taxon>Bacteria</taxon>
        <taxon>Bacillati</taxon>
        <taxon>Actinomycetota</taxon>
        <taxon>Actinomycetes</taxon>
        <taxon>Micrococcales</taxon>
        <taxon>Dermatophilaceae</taxon>
        <taxon>Dermatophilus</taxon>
    </lineage>
</organism>
<feature type="compositionally biased region" description="Basic residues" evidence="1">
    <location>
        <begin position="154"/>
        <end position="171"/>
    </location>
</feature>
<dbReference type="EMBL" id="UFYA01000001">
    <property type="protein sequence ID" value="STD10141.1"/>
    <property type="molecule type" value="Genomic_DNA"/>
</dbReference>
<feature type="region of interest" description="Disordered" evidence="1">
    <location>
        <begin position="1"/>
        <end position="87"/>
    </location>
</feature>
<evidence type="ECO:0000313" key="2">
    <source>
        <dbReference type="EMBL" id="STD10141.1"/>
    </source>
</evidence>
<feature type="compositionally biased region" description="Basic residues" evidence="1">
    <location>
        <begin position="182"/>
        <end position="191"/>
    </location>
</feature>
<evidence type="ECO:0000256" key="1">
    <source>
        <dbReference type="SAM" id="MobiDB-lite"/>
    </source>
</evidence>
<protein>
    <submittedName>
        <fullName evidence="2">Uncharacterized protein</fullName>
    </submittedName>
</protein>
<sequence length="191" mass="20438">MTTSNTPISRTTDQLRLPNDCPRPIVETSPDANRPSPGWNADSDGPFGGTLRIASAGGRGDHSPSHTPNQHTGRRTHYAAPRHKTRGNTHVRNAIGRIAATALLAIATTTLAATSPATAAGRSTRALSAITHTDNADGTGAIHHRRVTVTTHTKATKKHRTSRATKTRRQTSPRLKPQNLKNRAHKTVGAR</sequence>
<accession>A0AA46BNH2</accession>
<feature type="compositionally biased region" description="Polar residues" evidence="1">
    <location>
        <begin position="1"/>
        <end position="14"/>
    </location>
</feature>
<dbReference type="AlphaFoldDB" id="A0AA46BNH2"/>
<name>A0AA46BNH2_9MICO</name>
<reference evidence="2 3" key="1">
    <citation type="submission" date="2018-06" db="EMBL/GenBank/DDBJ databases">
        <authorList>
            <consortium name="Pathogen Informatics"/>
            <person name="Doyle S."/>
        </authorList>
    </citation>
    <scope>NUCLEOTIDE SEQUENCE [LARGE SCALE GENOMIC DNA]</scope>
    <source>
        <strain evidence="2 3">NCTC7915</strain>
    </source>
</reference>
<feature type="region of interest" description="Disordered" evidence="1">
    <location>
        <begin position="153"/>
        <end position="191"/>
    </location>
</feature>